<protein>
    <submittedName>
        <fullName evidence="2">Uncharacterized protein</fullName>
    </submittedName>
</protein>
<keyword evidence="1" id="KW-0812">Transmembrane</keyword>
<evidence type="ECO:0000313" key="3">
    <source>
        <dbReference type="Proteomes" id="UP001174934"/>
    </source>
</evidence>
<name>A0AA39WAJ5_9PEZI</name>
<evidence type="ECO:0000256" key="1">
    <source>
        <dbReference type="SAM" id="Phobius"/>
    </source>
</evidence>
<keyword evidence="1" id="KW-1133">Transmembrane helix</keyword>
<dbReference type="AlphaFoldDB" id="A0AA39WAJ5"/>
<evidence type="ECO:0000313" key="2">
    <source>
        <dbReference type="EMBL" id="KAK0610363.1"/>
    </source>
</evidence>
<comment type="caution">
    <text evidence="2">The sequence shown here is derived from an EMBL/GenBank/DDBJ whole genome shotgun (WGS) entry which is preliminary data.</text>
</comment>
<sequence>MPRFRRRAASMGDIELQGASQSGDANKHKNADEKDAYTTILECWFGLSNQELRGWYPGARSVCCYLETCFLPLLSDEYAVVWHQLDRQRPRVAADCWRLFSDTCAAVRNSQDESTSIEDVWKRVCAQNMGPLSPSTPSPSPSPRRGGPPLSHKAFDACYISVFSILCWATMALQPKLSWSDFKEQPGLMVCPRGLDHDFQPIQSSVQRPIHAIFRQFCRAMSRSRWRRPIGEARTERPAALEVACLNFASLRDIAKINPLWVSDLASHLDFDATTRQLSVYRFPTFCALSCVGEEKGLSVPVFRDLLRELYSSRITTTAEPIQDPYNHTQLHQEIILSYRLLFGQKHASRRLAKIALKKLREERRADEYDELLDLLCAHPHDKKIRQLPASLWPVTCRSFDGHVQEQGSYSSQDDFPLFGQRLAKLQEFTLRQQPSELWDLWRDRRNPLQWYTFWAVLVFGGISILLGILQLGVGIAQLAVALRSPVG</sequence>
<keyword evidence="1" id="KW-0472">Membrane</keyword>
<reference evidence="2" key="1">
    <citation type="submission" date="2023-06" db="EMBL/GenBank/DDBJ databases">
        <title>Genome-scale phylogeny and comparative genomics of the fungal order Sordariales.</title>
        <authorList>
            <consortium name="Lawrence Berkeley National Laboratory"/>
            <person name="Hensen N."/>
            <person name="Bonometti L."/>
            <person name="Westerberg I."/>
            <person name="Brannstrom I.O."/>
            <person name="Guillou S."/>
            <person name="Cros-Aarteil S."/>
            <person name="Calhoun S."/>
            <person name="Haridas S."/>
            <person name="Kuo A."/>
            <person name="Mondo S."/>
            <person name="Pangilinan J."/>
            <person name="Riley R."/>
            <person name="LaButti K."/>
            <person name="Andreopoulos B."/>
            <person name="Lipzen A."/>
            <person name="Chen C."/>
            <person name="Yanf M."/>
            <person name="Daum C."/>
            <person name="Ng V."/>
            <person name="Clum A."/>
            <person name="Steindorff A."/>
            <person name="Ohm R."/>
            <person name="Martin F."/>
            <person name="Silar P."/>
            <person name="Natvig D."/>
            <person name="Lalanne C."/>
            <person name="Gautier V."/>
            <person name="Ament-velasquez S.L."/>
            <person name="Kruys A."/>
            <person name="Hutchinson M.I."/>
            <person name="Powell A.J."/>
            <person name="Barry K."/>
            <person name="Miller A.N."/>
            <person name="Grigoriev I.V."/>
            <person name="Debuchy R."/>
            <person name="Gladieux P."/>
            <person name="Thoren M.H."/>
            <person name="Johannesson H."/>
        </authorList>
    </citation>
    <scope>NUCLEOTIDE SEQUENCE</scope>
    <source>
        <strain evidence="2">SMH3391-2</strain>
    </source>
</reference>
<proteinExistence type="predicted"/>
<dbReference type="Proteomes" id="UP001174934">
    <property type="component" value="Unassembled WGS sequence"/>
</dbReference>
<accession>A0AA39WAJ5</accession>
<dbReference type="EMBL" id="JAULSR010000010">
    <property type="protein sequence ID" value="KAK0610363.1"/>
    <property type="molecule type" value="Genomic_DNA"/>
</dbReference>
<gene>
    <name evidence="2" type="ORF">B0T17DRAFT_110878</name>
</gene>
<organism evidence="2 3">
    <name type="scientific">Bombardia bombarda</name>
    <dbReference type="NCBI Taxonomy" id="252184"/>
    <lineage>
        <taxon>Eukaryota</taxon>
        <taxon>Fungi</taxon>
        <taxon>Dikarya</taxon>
        <taxon>Ascomycota</taxon>
        <taxon>Pezizomycotina</taxon>
        <taxon>Sordariomycetes</taxon>
        <taxon>Sordariomycetidae</taxon>
        <taxon>Sordariales</taxon>
        <taxon>Lasiosphaeriaceae</taxon>
        <taxon>Bombardia</taxon>
    </lineage>
</organism>
<feature type="transmembrane region" description="Helical" evidence="1">
    <location>
        <begin position="452"/>
        <end position="481"/>
    </location>
</feature>
<keyword evidence="3" id="KW-1185">Reference proteome</keyword>